<dbReference type="FunFam" id="1.10.472.10:FF:000007">
    <property type="entry name" value="Transcription factor IIIB 90 kDa subunit"/>
    <property type="match status" value="1"/>
</dbReference>
<dbReference type="OrthoDB" id="511529at2759"/>
<evidence type="ECO:0000256" key="2">
    <source>
        <dbReference type="ARBA" id="ARBA00010857"/>
    </source>
</evidence>
<accession>A0A4U0XAD8</accession>
<dbReference type="GO" id="GO:0000126">
    <property type="term" value="C:transcription factor TFIIIB complex"/>
    <property type="evidence" value="ECO:0007669"/>
    <property type="project" value="TreeGrafter"/>
</dbReference>
<dbReference type="InterPro" id="IPR000812">
    <property type="entry name" value="TFIIB"/>
</dbReference>
<evidence type="ECO:0000256" key="11">
    <source>
        <dbReference type="SAM" id="MobiDB-lite"/>
    </source>
</evidence>
<dbReference type="GO" id="GO:0097550">
    <property type="term" value="C:transcription preinitiation complex"/>
    <property type="evidence" value="ECO:0007669"/>
    <property type="project" value="TreeGrafter"/>
</dbReference>
<dbReference type="GO" id="GO:0001006">
    <property type="term" value="F:RNA polymerase III type 3 promoter sequence-specific DNA binding"/>
    <property type="evidence" value="ECO:0007669"/>
    <property type="project" value="TreeGrafter"/>
</dbReference>
<evidence type="ECO:0000313" key="14">
    <source>
        <dbReference type="Proteomes" id="UP000308768"/>
    </source>
</evidence>
<evidence type="ECO:0000256" key="5">
    <source>
        <dbReference type="ARBA" id="ARBA00022833"/>
    </source>
</evidence>
<dbReference type="InterPro" id="IPR013150">
    <property type="entry name" value="TFIIB_cyclin"/>
</dbReference>
<evidence type="ECO:0000256" key="3">
    <source>
        <dbReference type="ARBA" id="ARBA00022723"/>
    </source>
</evidence>
<reference evidence="13 14" key="1">
    <citation type="submission" date="2017-03" db="EMBL/GenBank/DDBJ databases">
        <title>Genomes of endolithic fungi from Antarctica.</title>
        <authorList>
            <person name="Coleine C."/>
            <person name="Masonjones S."/>
            <person name="Stajich J.E."/>
        </authorList>
    </citation>
    <scope>NUCLEOTIDE SEQUENCE [LARGE SCALE GENOMIC DNA]</scope>
    <source>
        <strain evidence="13 14">CCFEE 5187</strain>
    </source>
</reference>
<dbReference type="CDD" id="cd20554">
    <property type="entry name" value="CYCLIN_TFIIIB90_rpt2"/>
    <property type="match status" value="1"/>
</dbReference>
<dbReference type="GO" id="GO:0006384">
    <property type="term" value="P:transcription initiation at RNA polymerase III promoter"/>
    <property type="evidence" value="ECO:0007669"/>
    <property type="project" value="UniProtKB-ARBA"/>
</dbReference>
<sequence length="751" mass="81907">MPAVRTPRAPAERLATLKNPQNNRVGRPAQRKPAARNTCPNASCKTPDIQELDGNRVCLSCGTILSDSNVISEVGFGETAAGAAVVQGGFVGEGQRFAKSMGSAFKRTGGGDSREQTEFNGRDEIRKLAGALRILQHVEDQAFALYKLAVANNFIRGRRIRQVAAVCLYIACRRDKGNTMLLMDFSEVIEVNVFALGEVYKALMKTLWLGTPANSGITPFVAPEPLIMKFARKLEFGSSTQRVAEDAAKIMRRMNRDWMVTGRRPAGLCGACIILAARMNNFRRTVREVVYVVKVADITISKRLEEFKMTTSSKLSVEQFRKYSGRLKVQHDPPAVYQAKIREEEKKRRLAQLEGGGEVDLTQDDASQVSSRASSRELSATPQPRPEPRRDADGFVIPELPIDPALITASKLARSDRQRDPSTDPSTENPRPRKKAKTGPEPPITIDEADLLVEEELEDEIDHILANPETINNAEETVHVAREARAKALADSLRGTTVVPDSHDIADSEFDNDPEVRNCLLSAAEIAIKERIWVTHNEDWLRAQQAKILKQQLEEAEGGPPKKRSYKKKDRGRMGDGTVLEGGTPVASPADASAKMINKRAKGFSNRINYAKLSEIYSGEVAEETRSQASAPSRASRAGTAAAAATRSPSAAPSASPAPSQGVEAATVAASKGADGAGLATPPATQAQQSQQGKSAEEPTVVSEDEEEEDDEEDEDDVESEINEDEEAEHAIEEIGYGEFNEDDYEGDEVD</sequence>
<dbReference type="Proteomes" id="UP000308768">
    <property type="component" value="Unassembled WGS sequence"/>
</dbReference>
<feature type="compositionally biased region" description="Low complexity" evidence="11">
    <location>
        <begin position="627"/>
        <end position="662"/>
    </location>
</feature>
<keyword evidence="8" id="KW-0804">Transcription</keyword>
<keyword evidence="7" id="KW-0010">Activator</keyword>
<dbReference type="CDD" id="cd20553">
    <property type="entry name" value="CYCLIN_TFIIIB90_rpt1"/>
    <property type="match status" value="1"/>
</dbReference>
<keyword evidence="6" id="KW-0805">Transcription regulation</keyword>
<evidence type="ECO:0000313" key="13">
    <source>
        <dbReference type="EMBL" id="TKA73051.1"/>
    </source>
</evidence>
<comment type="caution">
    <text evidence="13">The sequence shown here is derived from an EMBL/GenBank/DDBJ whole genome shotgun (WGS) entry which is preliminary data.</text>
</comment>
<feature type="region of interest" description="Disordered" evidence="11">
    <location>
        <begin position="619"/>
        <end position="751"/>
    </location>
</feature>
<comment type="similarity">
    <text evidence="2">Belongs to the TFIIB family.</text>
</comment>
<dbReference type="GO" id="GO:0017025">
    <property type="term" value="F:TBP-class protein binding"/>
    <property type="evidence" value="ECO:0007669"/>
    <property type="project" value="InterPro"/>
</dbReference>
<feature type="compositionally biased region" description="Basic residues" evidence="11">
    <location>
        <begin position="561"/>
        <end position="571"/>
    </location>
</feature>
<dbReference type="EMBL" id="NAJN01000457">
    <property type="protein sequence ID" value="TKA73051.1"/>
    <property type="molecule type" value="Genomic_DNA"/>
</dbReference>
<feature type="region of interest" description="Disordered" evidence="11">
    <location>
        <begin position="1"/>
        <end position="42"/>
    </location>
</feature>
<feature type="region of interest" description="Disordered" evidence="11">
    <location>
        <begin position="552"/>
        <end position="590"/>
    </location>
</feature>
<keyword evidence="9" id="KW-0539">Nucleus</keyword>
<keyword evidence="5" id="KW-0862">Zinc</keyword>
<dbReference type="FunFam" id="1.10.472.10:FF:000002">
    <property type="entry name" value="Transcription factor IIIB 90 kDa subunit"/>
    <property type="match status" value="1"/>
</dbReference>
<gene>
    <name evidence="13" type="ORF">B0A49_07014</name>
</gene>
<feature type="compositionally biased region" description="Polar residues" evidence="11">
    <location>
        <begin position="364"/>
        <end position="382"/>
    </location>
</feature>
<dbReference type="GO" id="GO:0070897">
    <property type="term" value="P:transcription preinitiation complex assembly"/>
    <property type="evidence" value="ECO:0007669"/>
    <property type="project" value="InterPro"/>
</dbReference>
<evidence type="ECO:0000259" key="12">
    <source>
        <dbReference type="SMART" id="SM00385"/>
    </source>
</evidence>
<dbReference type="Gene3D" id="1.20.5.650">
    <property type="entry name" value="Single helix bin"/>
    <property type="match status" value="1"/>
</dbReference>
<dbReference type="PRINTS" id="PR00685">
    <property type="entry name" value="TIFACTORIIB"/>
</dbReference>
<feature type="region of interest" description="Disordered" evidence="11">
    <location>
        <begin position="353"/>
        <end position="445"/>
    </location>
</feature>
<feature type="domain" description="Cyclin-like" evidence="12">
    <location>
        <begin position="225"/>
        <end position="309"/>
    </location>
</feature>
<dbReference type="PANTHER" id="PTHR11618:SF4">
    <property type="entry name" value="TRANSCRIPTION FACTOR IIIB 90 KDA SUBUNIT"/>
    <property type="match status" value="1"/>
</dbReference>
<evidence type="ECO:0000256" key="10">
    <source>
        <dbReference type="ARBA" id="ARBA00031009"/>
    </source>
</evidence>
<dbReference type="InterPro" id="IPR036915">
    <property type="entry name" value="Cyclin-like_sf"/>
</dbReference>
<dbReference type="GO" id="GO:0005634">
    <property type="term" value="C:nucleus"/>
    <property type="evidence" value="ECO:0007669"/>
    <property type="project" value="UniProtKB-SubCell"/>
</dbReference>
<dbReference type="Pfam" id="PF07741">
    <property type="entry name" value="BRF1"/>
    <property type="match status" value="1"/>
</dbReference>
<evidence type="ECO:0000256" key="9">
    <source>
        <dbReference type="ARBA" id="ARBA00023242"/>
    </source>
</evidence>
<dbReference type="STRING" id="331657.A0A4U0XAD8"/>
<feature type="compositionally biased region" description="Acidic residues" evidence="11">
    <location>
        <begin position="703"/>
        <end position="728"/>
    </location>
</feature>
<dbReference type="PANTHER" id="PTHR11618">
    <property type="entry name" value="TRANSCRIPTION INITIATION FACTOR IIB-RELATED"/>
    <property type="match status" value="1"/>
</dbReference>
<name>A0A4U0XAD8_9PEZI</name>
<dbReference type="InterPro" id="IPR011665">
    <property type="entry name" value="BRF1_TBP-bd_dom"/>
</dbReference>
<feature type="compositionally biased region" description="Acidic residues" evidence="11">
    <location>
        <begin position="740"/>
        <end position="751"/>
    </location>
</feature>
<dbReference type="SUPFAM" id="SSF47954">
    <property type="entry name" value="Cyclin-like"/>
    <property type="match status" value="2"/>
</dbReference>
<evidence type="ECO:0000256" key="7">
    <source>
        <dbReference type="ARBA" id="ARBA00023159"/>
    </source>
</evidence>
<evidence type="ECO:0000256" key="6">
    <source>
        <dbReference type="ARBA" id="ARBA00023015"/>
    </source>
</evidence>
<dbReference type="GO" id="GO:0008270">
    <property type="term" value="F:zinc ion binding"/>
    <property type="evidence" value="ECO:0007669"/>
    <property type="project" value="UniProtKB-KW"/>
</dbReference>
<feature type="compositionally biased region" description="Basic and acidic residues" evidence="11">
    <location>
        <begin position="413"/>
        <end position="422"/>
    </location>
</feature>
<keyword evidence="14" id="KW-1185">Reference proteome</keyword>
<keyword evidence="3" id="KW-0479">Metal-binding</keyword>
<evidence type="ECO:0000256" key="4">
    <source>
        <dbReference type="ARBA" id="ARBA00022771"/>
    </source>
</evidence>
<comment type="subcellular location">
    <subcellularLocation>
        <location evidence="1">Nucleus</location>
    </subcellularLocation>
</comment>
<evidence type="ECO:0000256" key="8">
    <source>
        <dbReference type="ARBA" id="ARBA00023163"/>
    </source>
</evidence>
<dbReference type="SMART" id="SM00385">
    <property type="entry name" value="CYCLIN"/>
    <property type="match status" value="2"/>
</dbReference>
<dbReference type="Pfam" id="PF00382">
    <property type="entry name" value="TFIIB"/>
    <property type="match status" value="2"/>
</dbReference>
<evidence type="ECO:0000256" key="1">
    <source>
        <dbReference type="ARBA" id="ARBA00004123"/>
    </source>
</evidence>
<organism evidence="13 14">
    <name type="scientific">Cryomyces minteri</name>
    <dbReference type="NCBI Taxonomy" id="331657"/>
    <lineage>
        <taxon>Eukaryota</taxon>
        <taxon>Fungi</taxon>
        <taxon>Dikarya</taxon>
        <taxon>Ascomycota</taxon>
        <taxon>Pezizomycotina</taxon>
        <taxon>Dothideomycetes</taxon>
        <taxon>Dothideomycetes incertae sedis</taxon>
        <taxon>Cryomyces</taxon>
    </lineage>
</organism>
<feature type="domain" description="Cyclin-like" evidence="12">
    <location>
        <begin position="123"/>
        <end position="205"/>
    </location>
</feature>
<feature type="compositionally biased region" description="Low complexity" evidence="11">
    <location>
        <begin position="677"/>
        <end position="702"/>
    </location>
</feature>
<dbReference type="InterPro" id="IPR013763">
    <property type="entry name" value="Cyclin-like_dom"/>
</dbReference>
<dbReference type="AlphaFoldDB" id="A0A4U0XAD8"/>
<keyword evidence="4" id="KW-0863">Zinc-finger</keyword>
<dbReference type="GO" id="GO:0000995">
    <property type="term" value="F:RNA polymerase III general transcription initiation factor activity"/>
    <property type="evidence" value="ECO:0007669"/>
    <property type="project" value="TreeGrafter"/>
</dbReference>
<proteinExistence type="inferred from homology"/>
<dbReference type="Gene3D" id="1.10.472.10">
    <property type="entry name" value="Cyclin-like"/>
    <property type="match status" value="2"/>
</dbReference>
<protein>
    <recommendedName>
        <fullName evidence="10">B-related factor 1</fullName>
    </recommendedName>
</protein>